<evidence type="ECO:0000313" key="4">
    <source>
        <dbReference type="Proteomes" id="UP000779574"/>
    </source>
</evidence>
<comment type="caution">
    <text evidence="3">The sequence shown here is derived from an EMBL/GenBank/DDBJ whole genome shotgun (WGS) entry which is preliminary data.</text>
</comment>
<feature type="compositionally biased region" description="Low complexity" evidence="1">
    <location>
        <begin position="172"/>
        <end position="229"/>
    </location>
</feature>
<protein>
    <recommendedName>
        <fullName evidence="5">Mid2 domain-containing protein</fullName>
    </recommendedName>
</protein>
<reference evidence="3" key="2">
    <citation type="submission" date="2021-08" db="EMBL/GenBank/DDBJ databases">
        <authorList>
            <person name="Gostincar C."/>
            <person name="Sun X."/>
            <person name="Song Z."/>
            <person name="Gunde-Cimerman N."/>
        </authorList>
    </citation>
    <scope>NUCLEOTIDE SEQUENCE</scope>
    <source>
        <strain evidence="3">EXF-9911</strain>
    </source>
</reference>
<name>A0A9P8EUW5_AURME</name>
<evidence type="ECO:0000256" key="2">
    <source>
        <dbReference type="SAM" id="Phobius"/>
    </source>
</evidence>
<evidence type="ECO:0000313" key="3">
    <source>
        <dbReference type="EMBL" id="KAG9699399.1"/>
    </source>
</evidence>
<gene>
    <name evidence="3" type="ORF">KCU76_g1540</name>
</gene>
<feature type="compositionally biased region" description="Low complexity" evidence="1">
    <location>
        <begin position="247"/>
        <end position="259"/>
    </location>
</feature>
<organism evidence="3 4">
    <name type="scientific">Aureobasidium melanogenum</name>
    <name type="common">Aureobasidium pullulans var. melanogenum</name>
    <dbReference type="NCBI Taxonomy" id="46634"/>
    <lineage>
        <taxon>Eukaryota</taxon>
        <taxon>Fungi</taxon>
        <taxon>Dikarya</taxon>
        <taxon>Ascomycota</taxon>
        <taxon>Pezizomycotina</taxon>
        <taxon>Dothideomycetes</taxon>
        <taxon>Dothideomycetidae</taxon>
        <taxon>Dothideales</taxon>
        <taxon>Saccotheciaceae</taxon>
        <taxon>Aureobasidium</taxon>
    </lineage>
</organism>
<sequence length="367" mass="38018">MFTPALTAFGTHMTGSPSPSLSSPATVPTTLVHAVRQDDSPEVLTNAETCGYTSGAWSSAVTCGSQQSCTYYSSPNSAPNFGCCSNGLGCGYVSTCLDYRAKGNFNTYAGVAIAGANFLCGSYLPYCSTLLLYGTTYAPGSTQSFYYYSCQIRSGPAVTAFQTTFDERDENAAPATTTTSASSSSSSATTTTTEASSTSTSTTSSSLSSSESSVQTSPTSSLQSTQTSSGALPSTKADIISSSPNDASSTIAAPSTTSTNHASPNGLSQTSQIGIAVGVSIGACILLASIAFLFFRHRKAKADKRWLDQPSQTFPAYLHHMDGSKAAHPFDYRSDSFRTNLSGKSASEGAYELSSTGRTHELSAGDH</sequence>
<feature type="region of interest" description="Disordered" evidence="1">
    <location>
        <begin position="348"/>
        <end position="367"/>
    </location>
</feature>
<reference evidence="3" key="1">
    <citation type="journal article" date="2021" name="J Fungi (Basel)">
        <title>Virulence traits and population genomics of the black yeast Aureobasidium melanogenum.</title>
        <authorList>
            <person name="Cernosa A."/>
            <person name="Sun X."/>
            <person name="Gostincar C."/>
            <person name="Fang C."/>
            <person name="Gunde-Cimerman N."/>
            <person name="Song Z."/>
        </authorList>
    </citation>
    <scope>NUCLEOTIDE SEQUENCE</scope>
    <source>
        <strain evidence="3">EXF-9911</strain>
    </source>
</reference>
<feature type="transmembrane region" description="Helical" evidence="2">
    <location>
        <begin position="273"/>
        <end position="295"/>
    </location>
</feature>
<keyword evidence="2" id="KW-0812">Transmembrane</keyword>
<evidence type="ECO:0000256" key="1">
    <source>
        <dbReference type="SAM" id="MobiDB-lite"/>
    </source>
</evidence>
<feature type="non-terminal residue" evidence="3">
    <location>
        <position position="1"/>
    </location>
</feature>
<feature type="region of interest" description="Disordered" evidence="1">
    <location>
        <begin position="169"/>
        <end position="265"/>
    </location>
</feature>
<dbReference type="AlphaFoldDB" id="A0A9P8EUW5"/>
<dbReference type="OrthoDB" id="3927828at2759"/>
<dbReference type="EMBL" id="JAHFXF010000034">
    <property type="protein sequence ID" value="KAG9699399.1"/>
    <property type="molecule type" value="Genomic_DNA"/>
</dbReference>
<proteinExistence type="predicted"/>
<keyword evidence="2" id="KW-0472">Membrane</keyword>
<feature type="compositionally biased region" description="Basic and acidic residues" evidence="1">
    <location>
        <begin position="358"/>
        <end position="367"/>
    </location>
</feature>
<keyword evidence="2" id="KW-1133">Transmembrane helix</keyword>
<evidence type="ECO:0008006" key="5">
    <source>
        <dbReference type="Google" id="ProtNLM"/>
    </source>
</evidence>
<accession>A0A9P8EUW5</accession>
<dbReference type="Proteomes" id="UP000779574">
    <property type="component" value="Unassembled WGS sequence"/>
</dbReference>